<comment type="cofactor">
    <cofactor evidence="1">
        <name>heme</name>
        <dbReference type="ChEBI" id="CHEBI:30413"/>
    </cofactor>
</comment>
<evidence type="ECO:0000256" key="4">
    <source>
        <dbReference type="ARBA" id="ARBA00022617"/>
    </source>
</evidence>
<evidence type="ECO:0000256" key="1">
    <source>
        <dbReference type="ARBA" id="ARBA00001971"/>
    </source>
</evidence>
<gene>
    <name evidence="9" type="ORF">EUX98_g8403</name>
</gene>
<sequence>MSSLEGNLSQFFDRRGWTFVRELGEKFGGVVPMNGFFGQKILYVFDPKALHHVCVKDTDIYDETEGFLIAGAIMFGKSILSTRVILMHMHATLQLKTALVSQVEKDSKKDVDVARWMSRTALELIGQAGLGHSFDSLAEDKPNAYVDAMKALPAAVFALEILRPAVPYLYTYLPKPFLRWLVEVLPSKRLTHAKDLIDTLWNVNVDILAQKRAAIATGGEEEVKEGNDLISCLLRENMKASDEERMEDEELLGMMSGLTFAATDTTSTALALTLCTLAAHPEAQAKLRQELREARADGQELSYDTVTSLPYLDAVCRETLRLSTPVPYMTREASRDAVLPLHTPIRGKDGQMVDEVVVPARTMLVLGITATNRTPVLWGDDAHEWKPERWLEALPDSVLEARIPGIYSHLMTFLAGNSGFKFSQLEMKVILAMLVETFTFDFSEKEIYWNWAGIIYPTVGSVDTKTQMPLRVGLAKDL</sequence>
<evidence type="ECO:0000256" key="2">
    <source>
        <dbReference type="ARBA" id="ARBA00005179"/>
    </source>
</evidence>
<dbReference type="GO" id="GO:0005506">
    <property type="term" value="F:iron ion binding"/>
    <property type="evidence" value="ECO:0007669"/>
    <property type="project" value="InterPro"/>
</dbReference>
<evidence type="ECO:0000256" key="6">
    <source>
        <dbReference type="ARBA" id="ARBA00023002"/>
    </source>
</evidence>
<organism evidence="9 10">
    <name type="scientific">Antrodiella citrinella</name>
    <dbReference type="NCBI Taxonomy" id="2447956"/>
    <lineage>
        <taxon>Eukaryota</taxon>
        <taxon>Fungi</taxon>
        <taxon>Dikarya</taxon>
        <taxon>Basidiomycota</taxon>
        <taxon>Agaricomycotina</taxon>
        <taxon>Agaricomycetes</taxon>
        <taxon>Polyporales</taxon>
        <taxon>Steccherinaceae</taxon>
        <taxon>Antrodiella</taxon>
    </lineage>
</organism>
<comment type="similarity">
    <text evidence="3">Belongs to the cytochrome P450 family.</text>
</comment>
<dbReference type="PANTHER" id="PTHR24305">
    <property type="entry name" value="CYTOCHROME P450"/>
    <property type="match status" value="1"/>
</dbReference>
<name>A0A4S4M832_9APHY</name>
<keyword evidence="4" id="KW-0349">Heme</keyword>
<dbReference type="InterPro" id="IPR002401">
    <property type="entry name" value="Cyt_P450_E_grp-I"/>
</dbReference>
<evidence type="ECO:0000256" key="8">
    <source>
        <dbReference type="ARBA" id="ARBA00023033"/>
    </source>
</evidence>
<evidence type="ECO:0008006" key="11">
    <source>
        <dbReference type="Google" id="ProtNLM"/>
    </source>
</evidence>
<evidence type="ECO:0000313" key="10">
    <source>
        <dbReference type="Proteomes" id="UP000308730"/>
    </source>
</evidence>
<keyword evidence="6" id="KW-0560">Oxidoreductase</keyword>
<dbReference type="InterPro" id="IPR001128">
    <property type="entry name" value="Cyt_P450"/>
</dbReference>
<accession>A0A4S4M832</accession>
<dbReference type="PRINTS" id="PR00463">
    <property type="entry name" value="EP450I"/>
</dbReference>
<dbReference type="Pfam" id="PF00067">
    <property type="entry name" value="p450"/>
    <property type="match status" value="1"/>
</dbReference>
<keyword evidence="5" id="KW-0479">Metal-binding</keyword>
<proteinExistence type="inferred from homology"/>
<dbReference type="GO" id="GO:0004497">
    <property type="term" value="F:monooxygenase activity"/>
    <property type="evidence" value="ECO:0007669"/>
    <property type="project" value="UniProtKB-KW"/>
</dbReference>
<dbReference type="PANTHER" id="PTHR24305:SF166">
    <property type="entry name" value="CYTOCHROME P450 12A4, MITOCHONDRIAL-RELATED"/>
    <property type="match status" value="1"/>
</dbReference>
<keyword evidence="7" id="KW-0408">Iron</keyword>
<dbReference type="GO" id="GO:0020037">
    <property type="term" value="F:heme binding"/>
    <property type="evidence" value="ECO:0007669"/>
    <property type="project" value="InterPro"/>
</dbReference>
<dbReference type="Gene3D" id="1.10.630.10">
    <property type="entry name" value="Cytochrome P450"/>
    <property type="match status" value="1"/>
</dbReference>
<comment type="pathway">
    <text evidence="2">Secondary metabolite biosynthesis.</text>
</comment>
<evidence type="ECO:0000256" key="5">
    <source>
        <dbReference type="ARBA" id="ARBA00022723"/>
    </source>
</evidence>
<dbReference type="InterPro" id="IPR036396">
    <property type="entry name" value="Cyt_P450_sf"/>
</dbReference>
<evidence type="ECO:0000256" key="3">
    <source>
        <dbReference type="ARBA" id="ARBA00010617"/>
    </source>
</evidence>
<evidence type="ECO:0000313" key="9">
    <source>
        <dbReference type="EMBL" id="THH21369.1"/>
    </source>
</evidence>
<protein>
    <recommendedName>
        <fullName evidence="11">Cytochrome P450</fullName>
    </recommendedName>
</protein>
<reference evidence="9 10" key="1">
    <citation type="submission" date="2019-02" db="EMBL/GenBank/DDBJ databases">
        <title>Genome sequencing of the rare red list fungi Antrodiella citrinella (Flaviporus citrinellus).</title>
        <authorList>
            <person name="Buettner E."/>
            <person name="Kellner H."/>
        </authorList>
    </citation>
    <scope>NUCLEOTIDE SEQUENCE [LARGE SCALE GENOMIC DNA]</scope>
    <source>
        <strain evidence="9 10">DSM 108506</strain>
    </source>
</reference>
<dbReference type="SUPFAM" id="SSF48264">
    <property type="entry name" value="Cytochrome P450"/>
    <property type="match status" value="1"/>
</dbReference>
<evidence type="ECO:0000256" key="7">
    <source>
        <dbReference type="ARBA" id="ARBA00023004"/>
    </source>
</evidence>
<dbReference type="EMBL" id="SGPM01000454">
    <property type="protein sequence ID" value="THH21369.1"/>
    <property type="molecule type" value="Genomic_DNA"/>
</dbReference>
<dbReference type="GO" id="GO:0016705">
    <property type="term" value="F:oxidoreductase activity, acting on paired donors, with incorporation or reduction of molecular oxygen"/>
    <property type="evidence" value="ECO:0007669"/>
    <property type="project" value="InterPro"/>
</dbReference>
<keyword evidence="10" id="KW-1185">Reference proteome</keyword>
<comment type="caution">
    <text evidence="9">The sequence shown here is derived from an EMBL/GenBank/DDBJ whole genome shotgun (WGS) entry which is preliminary data.</text>
</comment>
<dbReference type="InterPro" id="IPR050121">
    <property type="entry name" value="Cytochrome_P450_monoxygenase"/>
</dbReference>
<dbReference type="OrthoDB" id="1470350at2759"/>
<dbReference type="Proteomes" id="UP000308730">
    <property type="component" value="Unassembled WGS sequence"/>
</dbReference>
<keyword evidence="8" id="KW-0503">Monooxygenase</keyword>
<dbReference type="AlphaFoldDB" id="A0A4S4M832"/>